<gene>
    <name evidence="1" type="ORF">SLEP1_g39832</name>
</gene>
<organism evidence="1 2">
    <name type="scientific">Rubroshorea leprosula</name>
    <dbReference type="NCBI Taxonomy" id="152421"/>
    <lineage>
        <taxon>Eukaryota</taxon>
        <taxon>Viridiplantae</taxon>
        <taxon>Streptophyta</taxon>
        <taxon>Embryophyta</taxon>
        <taxon>Tracheophyta</taxon>
        <taxon>Spermatophyta</taxon>
        <taxon>Magnoliopsida</taxon>
        <taxon>eudicotyledons</taxon>
        <taxon>Gunneridae</taxon>
        <taxon>Pentapetalae</taxon>
        <taxon>rosids</taxon>
        <taxon>malvids</taxon>
        <taxon>Malvales</taxon>
        <taxon>Dipterocarpaceae</taxon>
        <taxon>Rubroshorea</taxon>
    </lineage>
</organism>
<reference evidence="1 2" key="1">
    <citation type="journal article" date="2021" name="Commun. Biol.">
        <title>The genome of Shorea leprosula (Dipterocarpaceae) highlights the ecological relevance of drought in aseasonal tropical rainforests.</title>
        <authorList>
            <person name="Ng K.K.S."/>
            <person name="Kobayashi M.J."/>
            <person name="Fawcett J.A."/>
            <person name="Hatakeyama M."/>
            <person name="Paape T."/>
            <person name="Ng C.H."/>
            <person name="Ang C.C."/>
            <person name="Tnah L.H."/>
            <person name="Lee C.T."/>
            <person name="Nishiyama T."/>
            <person name="Sese J."/>
            <person name="O'Brien M.J."/>
            <person name="Copetti D."/>
            <person name="Mohd Noor M.I."/>
            <person name="Ong R.C."/>
            <person name="Putra M."/>
            <person name="Sireger I.Z."/>
            <person name="Indrioko S."/>
            <person name="Kosugi Y."/>
            <person name="Izuno A."/>
            <person name="Isagi Y."/>
            <person name="Lee S.L."/>
            <person name="Shimizu K.K."/>
        </authorList>
    </citation>
    <scope>NUCLEOTIDE SEQUENCE [LARGE SCALE GENOMIC DNA]</scope>
    <source>
        <strain evidence="1">214</strain>
    </source>
</reference>
<sequence length="48" mass="5557">MKFKKRRGPFFVILNVSHFRILSFRFVLPVLGTRNGVYLSGTITCLLI</sequence>
<name>A0AAV5L224_9ROSI</name>
<dbReference type="EMBL" id="BPVZ01000090">
    <property type="protein sequence ID" value="GKV31095.1"/>
    <property type="molecule type" value="Genomic_DNA"/>
</dbReference>
<protein>
    <submittedName>
        <fullName evidence="1">Uncharacterized protein</fullName>
    </submittedName>
</protein>
<evidence type="ECO:0000313" key="2">
    <source>
        <dbReference type="Proteomes" id="UP001054252"/>
    </source>
</evidence>
<evidence type="ECO:0000313" key="1">
    <source>
        <dbReference type="EMBL" id="GKV31095.1"/>
    </source>
</evidence>
<dbReference type="Proteomes" id="UP001054252">
    <property type="component" value="Unassembled WGS sequence"/>
</dbReference>
<accession>A0AAV5L224</accession>
<proteinExistence type="predicted"/>
<keyword evidence="2" id="KW-1185">Reference proteome</keyword>
<comment type="caution">
    <text evidence="1">The sequence shown here is derived from an EMBL/GenBank/DDBJ whole genome shotgun (WGS) entry which is preliminary data.</text>
</comment>
<dbReference type="AlphaFoldDB" id="A0AAV5L224"/>